<feature type="compositionally biased region" description="Low complexity" evidence="1">
    <location>
        <begin position="240"/>
        <end position="250"/>
    </location>
</feature>
<sequence length="280" mass="31069">MPKGHRTSKSQGYYRMSPISSTPITSSYPSNTAMRPTIQTHYYNAPIPVSMPQQSYQSYNTGGPVQPLSYPTMSLPQTTPTSTSIRTSSGAWSPQDDAALMQARAQGMNWAPIQQSYFPGKSPNACRKRHERLMTQRSADDWDGRKLELLAKTYMNMRREIWQGLAQETGESWKVVEAKCMQQGLKNLATSARACVRRERTLETNSLGVNGGYGDDSGIGDEFEAEFDADGASQHSGRSNGTNGTNGYYGHHSRLPSISMEMGTILNRDINGRHDVQPHH</sequence>
<gene>
    <name evidence="3" type="ORF">BJ878DRAFT_531424</name>
</gene>
<keyword evidence="4" id="KW-1185">Reference proteome</keyword>
<proteinExistence type="predicted"/>
<dbReference type="AlphaFoldDB" id="A0A9P7ZCA7"/>
<dbReference type="PANTHER" id="PTHR23246">
    <property type="entry name" value="NEW-GLUE PROTEIN"/>
    <property type="match status" value="1"/>
</dbReference>
<feature type="compositionally biased region" description="Low complexity" evidence="1">
    <location>
        <begin position="17"/>
        <end position="30"/>
    </location>
</feature>
<comment type="caution">
    <text evidence="3">The sequence shown here is derived from an EMBL/GenBank/DDBJ whole genome shotgun (WGS) entry which is preliminary data.</text>
</comment>
<protein>
    <recommendedName>
        <fullName evidence="2">Myb-like domain-containing protein</fullName>
    </recommendedName>
</protein>
<dbReference type="SUPFAM" id="SSF46689">
    <property type="entry name" value="Homeodomain-like"/>
    <property type="match status" value="1"/>
</dbReference>
<name>A0A9P7ZCA7_9HELO</name>
<organism evidence="3 4">
    <name type="scientific">Calycina marina</name>
    <dbReference type="NCBI Taxonomy" id="1763456"/>
    <lineage>
        <taxon>Eukaryota</taxon>
        <taxon>Fungi</taxon>
        <taxon>Dikarya</taxon>
        <taxon>Ascomycota</taxon>
        <taxon>Pezizomycotina</taxon>
        <taxon>Leotiomycetes</taxon>
        <taxon>Helotiales</taxon>
        <taxon>Pezizellaceae</taxon>
        <taxon>Calycina</taxon>
    </lineage>
</organism>
<evidence type="ECO:0000259" key="2">
    <source>
        <dbReference type="PROSITE" id="PS50090"/>
    </source>
</evidence>
<dbReference type="EMBL" id="MU253739">
    <property type="protein sequence ID" value="KAG9249062.1"/>
    <property type="molecule type" value="Genomic_DNA"/>
</dbReference>
<dbReference type="Pfam" id="PF00249">
    <property type="entry name" value="Myb_DNA-binding"/>
    <property type="match status" value="1"/>
</dbReference>
<dbReference type="InterPro" id="IPR053095">
    <property type="entry name" value="Actin-binding/GATA_Znf"/>
</dbReference>
<feature type="region of interest" description="Disordered" evidence="1">
    <location>
        <begin position="228"/>
        <end position="252"/>
    </location>
</feature>
<feature type="region of interest" description="Disordered" evidence="1">
    <location>
        <begin position="1"/>
        <end position="32"/>
    </location>
</feature>
<dbReference type="InterPro" id="IPR009057">
    <property type="entry name" value="Homeodomain-like_sf"/>
</dbReference>
<dbReference type="OrthoDB" id="4151352at2759"/>
<feature type="domain" description="Myb-like" evidence="2">
    <location>
        <begin position="84"/>
        <end position="134"/>
    </location>
</feature>
<evidence type="ECO:0000313" key="4">
    <source>
        <dbReference type="Proteomes" id="UP000887226"/>
    </source>
</evidence>
<dbReference type="Proteomes" id="UP000887226">
    <property type="component" value="Unassembled WGS sequence"/>
</dbReference>
<evidence type="ECO:0000256" key="1">
    <source>
        <dbReference type="SAM" id="MobiDB-lite"/>
    </source>
</evidence>
<dbReference type="PANTHER" id="PTHR23246:SF13">
    <property type="entry name" value="GH12359P"/>
    <property type="match status" value="1"/>
</dbReference>
<dbReference type="InterPro" id="IPR001005">
    <property type="entry name" value="SANT/Myb"/>
</dbReference>
<reference evidence="3" key="1">
    <citation type="journal article" date="2021" name="IMA Fungus">
        <title>Genomic characterization of three marine fungi, including Emericellopsis atlantica sp. nov. with signatures of a generalist lifestyle and marine biomass degradation.</title>
        <authorList>
            <person name="Hagestad O.C."/>
            <person name="Hou L."/>
            <person name="Andersen J.H."/>
            <person name="Hansen E.H."/>
            <person name="Altermark B."/>
            <person name="Li C."/>
            <person name="Kuhnert E."/>
            <person name="Cox R.J."/>
            <person name="Crous P.W."/>
            <person name="Spatafora J.W."/>
            <person name="Lail K."/>
            <person name="Amirebrahimi M."/>
            <person name="Lipzen A."/>
            <person name="Pangilinan J."/>
            <person name="Andreopoulos W."/>
            <person name="Hayes R.D."/>
            <person name="Ng V."/>
            <person name="Grigoriev I.V."/>
            <person name="Jackson S.A."/>
            <person name="Sutton T.D.S."/>
            <person name="Dobson A.D.W."/>
            <person name="Rama T."/>
        </authorList>
    </citation>
    <scope>NUCLEOTIDE SEQUENCE</scope>
    <source>
        <strain evidence="3">TRa3180A</strain>
    </source>
</reference>
<dbReference type="PROSITE" id="PS50090">
    <property type="entry name" value="MYB_LIKE"/>
    <property type="match status" value="1"/>
</dbReference>
<evidence type="ECO:0000313" key="3">
    <source>
        <dbReference type="EMBL" id="KAG9249062.1"/>
    </source>
</evidence>
<dbReference type="Gene3D" id="1.10.10.60">
    <property type="entry name" value="Homeodomain-like"/>
    <property type="match status" value="1"/>
</dbReference>
<dbReference type="CDD" id="cd00167">
    <property type="entry name" value="SANT"/>
    <property type="match status" value="1"/>
</dbReference>
<accession>A0A9P7ZCA7</accession>